<proteinExistence type="predicted"/>
<sequence>MLKLKLSNLLIVVIAACQLFRSASCNQFHKNFKSQNLRRREVPFGNPNSNYANRNANDGYGPSTGRGNKVNNVPGQAGGAKSPGSSGPVPIGGNVVNAPNLGGILPGSAPGVANGGIGGSLPGVTNSGGINTG</sequence>
<keyword evidence="2" id="KW-0732">Signal</keyword>
<feature type="region of interest" description="Disordered" evidence="1">
    <location>
        <begin position="39"/>
        <end position="93"/>
    </location>
</feature>
<accession>A0A5B0NRJ6</accession>
<organism evidence="3 4">
    <name type="scientific">Puccinia graminis f. sp. tritici</name>
    <dbReference type="NCBI Taxonomy" id="56615"/>
    <lineage>
        <taxon>Eukaryota</taxon>
        <taxon>Fungi</taxon>
        <taxon>Dikarya</taxon>
        <taxon>Basidiomycota</taxon>
        <taxon>Pucciniomycotina</taxon>
        <taxon>Pucciniomycetes</taxon>
        <taxon>Pucciniales</taxon>
        <taxon>Pucciniaceae</taxon>
        <taxon>Puccinia</taxon>
    </lineage>
</organism>
<evidence type="ECO:0000313" key="3">
    <source>
        <dbReference type="EMBL" id="KAA1090448.1"/>
    </source>
</evidence>
<dbReference type="PROSITE" id="PS51257">
    <property type="entry name" value="PROKAR_LIPOPROTEIN"/>
    <property type="match status" value="1"/>
</dbReference>
<evidence type="ECO:0000256" key="2">
    <source>
        <dbReference type="SAM" id="SignalP"/>
    </source>
</evidence>
<dbReference type="EMBL" id="VSWC01000092">
    <property type="protein sequence ID" value="KAA1090448.1"/>
    <property type="molecule type" value="Genomic_DNA"/>
</dbReference>
<dbReference type="AlphaFoldDB" id="A0A5B0NRJ6"/>
<feature type="compositionally biased region" description="Low complexity" evidence="1">
    <location>
        <begin position="46"/>
        <end position="57"/>
    </location>
</feature>
<keyword evidence="4" id="KW-1185">Reference proteome</keyword>
<protein>
    <submittedName>
        <fullName evidence="3">Uncharacterized protein</fullName>
    </submittedName>
</protein>
<gene>
    <name evidence="3" type="ORF">PGT21_001502</name>
</gene>
<reference evidence="3 4" key="1">
    <citation type="submission" date="2019-05" db="EMBL/GenBank/DDBJ databases">
        <title>Emergence of the Ug99 lineage of the wheat stem rust pathogen through somatic hybridization.</title>
        <authorList>
            <person name="Li F."/>
            <person name="Upadhyaya N.M."/>
            <person name="Sperschneider J."/>
            <person name="Matny O."/>
            <person name="Nguyen-Phuc H."/>
            <person name="Mago R."/>
            <person name="Raley C."/>
            <person name="Miller M.E."/>
            <person name="Silverstein K.A.T."/>
            <person name="Henningsen E."/>
            <person name="Hirsch C.D."/>
            <person name="Visser B."/>
            <person name="Pretorius Z.A."/>
            <person name="Steffenson B.J."/>
            <person name="Schwessinger B."/>
            <person name="Dodds P.N."/>
            <person name="Figueroa M."/>
        </authorList>
    </citation>
    <scope>NUCLEOTIDE SEQUENCE [LARGE SCALE GENOMIC DNA]</scope>
    <source>
        <strain evidence="3">21-0</strain>
    </source>
</reference>
<comment type="caution">
    <text evidence="3">The sequence shown here is derived from an EMBL/GenBank/DDBJ whole genome shotgun (WGS) entry which is preliminary data.</text>
</comment>
<feature type="chain" id="PRO_5023089701" evidence="2">
    <location>
        <begin position="26"/>
        <end position="133"/>
    </location>
</feature>
<evidence type="ECO:0000313" key="4">
    <source>
        <dbReference type="Proteomes" id="UP000324748"/>
    </source>
</evidence>
<name>A0A5B0NRJ6_PUCGR</name>
<dbReference type="OrthoDB" id="10587659at2759"/>
<feature type="signal peptide" evidence="2">
    <location>
        <begin position="1"/>
        <end position="25"/>
    </location>
</feature>
<evidence type="ECO:0000256" key="1">
    <source>
        <dbReference type="SAM" id="MobiDB-lite"/>
    </source>
</evidence>
<feature type="compositionally biased region" description="Low complexity" evidence="1">
    <location>
        <begin position="79"/>
        <end position="93"/>
    </location>
</feature>
<dbReference type="Proteomes" id="UP000324748">
    <property type="component" value="Unassembled WGS sequence"/>
</dbReference>